<evidence type="ECO:0000313" key="9">
    <source>
        <dbReference type="Proteomes" id="UP000274131"/>
    </source>
</evidence>
<proteinExistence type="inferred from homology"/>
<accession>A0A0N4UWY1</accession>
<evidence type="ECO:0000256" key="2">
    <source>
        <dbReference type="ARBA" id="ARBA00006772"/>
    </source>
</evidence>
<feature type="transmembrane region" description="Helical" evidence="7">
    <location>
        <begin position="73"/>
        <end position="90"/>
    </location>
</feature>
<dbReference type="Pfam" id="PF00939">
    <property type="entry name" value="Na_sulph_symp"/>
    <property type="match status" value="1"/>
</dbReference>
<feature type="compositionally biased region" description="Basic residues" evidence="6">
    <location>
        <begin position="398"/>
        <end position="412"/>
    </location>
</feature>
<reference evidence="8 9" key="2">
    <citation type="submission" date="2018-10" db="EMBL/GenBank/DDBJ databases">
        <authorList>
            <consortium name="Pathogen Informatics"/>
        </authorList>
    </citation>
    <scope>NUCLEOTIDE SEQUENCE [LARGE SCALE GENOMIC DNA]</scope>
</reference>
<dbReference type="GO" id="GO:0015137">
    <property type="term" value="F:citrate transmembrane transporter activity"/>
    <property type="evidence" value="ECO:0007669"/>
    <property type="project" value="TreeGrafter"/>
</dbReference>
<dbReference type="GO" id="GO:0005886">
    <property type="term" value="C:plasma membrane"/>
    <property type="evidence" value="ECO:0007669"/>
    <property type="project" value="TreeGrafter"/>
</dbReference>
<feature type="transmembrane region" description="Helical" evidence="7">
    <location>
        <begin position="255"/>
        <end position="282"/>
    </location>
</feature>
<keyword evidence="9" id="KW-1185">Reference proteome</keyword>
<evidence type="ECO:0000256" key="4">
    <source>
        <dbReference type="ARBA" id="ARBA00022989"/>
    </source>
</evidence>
<evidence type="ECO:0000313" key="8">
    <source>
        <dbReference type="EMBL" id="VDD86582.1"/>
    </source>
</evidence>
<keyword evidence="3 7" id="KW-0812">Transmembrane</keyword>
<dbReference type="EMBL" id="UXUI01007258">
    <property type="protein sequence ID" value="VDD86582.1"/>
    <property type="molecule type" value="Genomic_DNA"/>
</dbReference>
<feature type="region of interest" description="Disordered" evidence="6">
    <location>
        <begin position="389"/>
        <end position="422"/>
    </location>
</feature>
<feature type="compositionally biased region" description="Acidic residues" evidence="6">
    <location>
        <begin position="372"/>
        <end position="382"/>
    </location>
</feature>
<dbReference type="WBParaSite" id="EVEC_0000201701-mRNA-1">
    <property type="protein sequence ID" value="EVEC_0000201701-mRNA-1"/>
    <property type="gene ID" value="EVEC_0000201701"/>
</dbReference>
<dbReference type="OrthoDB" id="6493944at2759"/>
<evidence type="ECO:0000256" key="6">
    <source>
        <dbReference type="SAM" id="MobiDB-lite"/>
    </source>
</evidence>
<dbReference type="InterPro" id="IPR001898">
    <property type="entry name" value="SLC13A/DASS"/>
</dbReference>
<sequence>MFHVFKKPTKEDEKVFRRLTEDVQKQYNSLGPMSFAEKSVLFLFLFTTACWVTRSPGFMPGWAEILFGKKGELLTDATVAVFVSALLFVWPKNGLSFEKVSPENNFSEKAKCSNNSKTLLSWTTMQHKFAWNVILIIGGGFAISHAIKASCLANIITDTMQSAFANFSPILIQILITTVATTMTQLLSNVATASIFIPMAIHLFWYSIDADAIKVHPLYLSLPTAVAPSFAFLFVPSTPSNALIFDTGLIKFSELATTGALLCVLCIVIATININTWGFWLFGMDLENWMSIERQRGDWFCCGKKVIVKYPVANSWLLGCSSNSKGKKKKYTEASDSSGDEGTNTVRFEVYCNKGNLEVRSKEPVSPVTEYNADEEFSKDDEDVTGSLELEIDASKNKNQKTRSRARSRARKSSSEKRDRSVGLPKHFSTKAIYHRVIAFENLIAYNVDLKQKTKNIVLLQLKWFTDGEKGRGKSKGQNVGKNRRSDPWSICLELTVSEILRSSLGDIRKRNLVEMTSEVDFDSCSTELSKSTSRHLEHEAVRVWDNHNCHYRR</sequence>
<comment type="similarity">
    <text evidence="2">Belongs to the SLC13A/DASS transporter (TC 2.A.47) family. NADC subfamily.</text>
</comment>
<feature type="transmembrane region" description="Helical" evidence="7">
    <location>
        <begin position="35"/>
        <end position="52"/>
    </location>
</feature>
<reference evidence="10" key="1">
    <citation type="submission" date="2017-02" db="UniProtKB">
        <authorList>
            <consortium name="WormBaseParasite"/>
        </authorList>
    </citation>
    <scope>IDENTIFICATION</scope>
</reference>
<feature type="transmembrane region" description="Helical" evidence="7">
    <location>
        <begin position="218"/>
        <end position="235"/>
    </location>
</feature>
<name>A0A0N4UWY1_ENTVE</name>
<evidence type="ECO:0000313" key="10">
    <source>
        <dbReference type="WBParaSite" id="EVEC_0000201701-mRNA-1"/>
    </source>
</evidence>
<dbReference type="GO" id="GO:0015141">
    <property type="term" value="F:succinate transmembrane transporter activity"/>
    <property type="evidence" value="ECO:0007669"/>
    <property type="project" value="TreeGrafter"/>
</dbReference>
<dbReference type="PANTHER" id="PTHR10283:SF84">
    <property type="entry name" value="SODIUM-DEPENDENT HIGH-AFFINITY DICARBOXYLATE TRANSPORTER 2"/>
    <property type="match status" value="1"/>
</dbReference>
<dbReference type="Proteomes" id="UP000274131">
    <property type="component" value="Unassembled WGS sequence"/>
</dbReference>
<evidence type="ECO:0000256" key="5">
    <source>
        <dbReference type="ARBA" id="ARBA00023136"/>
    </source>
</evidence>
<dbReference type="PANTHER" id="PTHR10283">
    <property type="entry name" value="SOLUTE CARRIER FAMILY 13 MEMBER"/>
    <property type="match status" value="1"/>
</dbReference>
<dbReference type="STRING" id="51028.A0A0N4UWY1"/>
<feature type="transmembrane region" description="Helical" evidence="7">
    <location>
        <begin position="129"/>
        <end position="151"/>
    </location>
</feature>
<feature type="transmembrane region" description="Helical" evidence="7">
    <location>
        <begin position="163"/>
        <end position="180"/>
    </location>
</feature>
<evidence type="ECO:0000256" key="7">
    <source>
        <dbReference type="SAM" id="Phobius"/>
    </source>
</evidence>
<evidence type="ECO:0000256" key="3">
    <source>
        <dbReference type="ARBA" id="ARBA00022692"/>
    </source>
</evidence>
<feature type="transmembrane region" description="Helical" evidence="7">
    <location>
        <begin position="186"/>
        <end position="206"/>
    </location>
</feature>
<dbReference type="AlphaFoldDB" id="A0A0N4UWY1"/>
<keyword evidence="4 7" id="KW-1133">Transmembrane helix</keyword>
<keyword evidence="5 7" id="KW-0472">Membrane</keyword>
<comment type="subcellular location">
    <subcellularLocation>
        <location evidence="1">Membrane</location>
        <topology evidence="1">Multi-pass membrane protein</topology>
    </subcellularLocation>
</comment>
<evidence type="ECO:0000256" key="1">
    <source>
        <dbReference type="ARBA" id="ARBA00004141"/>
    </source>
</evidence>
<gene>
    <name evidence="8" type="ORF">EVEC_LOCUS1725</name>
</gene>
<protein>
    <submittedName>
        <fullName evidence="10">CitMHS domain-containing protein</fullName>
    </submittedName>
</protein>
<feature type="region of interest" description="Disordered" evidence="6">
    <location>
        <begin position="363"/>
        <end position="382"/>
    </location>
</feature>
<organism evidence="10">
    <name type="scientific">Enterobius vermicularis</name>
    <name type="common">Human pinworm</name>
    <dbReference type="NCBI Taxonomy" id="51028"/>
    <lineage>
        <taxon>Eukaryota</taxon>
        <taxon>Metazoa</taxon>
        <taxon>Ecdysozoa</taxon>
        <taxon>Nematoda</taxon>
        <taxon>Chromadorea</taxon>
        <taxon>Rhabditida</taxon>
        <taxon>Spirurina</taxon>
        <taxon>Oxyuridomorpha</taxon>
        <taxon>Oxyuroidea</taxon>
        <taxon>Oxyuridae</taxon>
        <taxon>Enterobius</taxon>
    </lineage>
</organism>